<dbReference type="AlphaFoldDB" id="D3BLM0"/>
<dbReference type="InParanoid" id="D3BLM0"/>
<dbReference type="Proteomes" id="UP000001396">
    <property type="component" value="Unassembled WGS sequence"/>
</dbReference>
<name>D3BLM0_HETP5</name>
<evidence type="ECO:0000313" key="2">
    <source>
        <dbReference type="Proteomes" id="UP000001396"/>
    </source>
</evidence>
<dbReference type="GeneID" id="31367540"/>
<organism evidence="1 2">
    <name type="scientific">Heterostelium pallidum (strain ATCC 26659 / Pp 5 / PN500)</name>
    <name type="common">Cellular slime mold</name>
    <name type="synonym">Polysphondylium pallidum</name>
    <dbReference type="NCBI Taxonomy" id="670386"/>
    <lineage>
        <taxon>Eukaryota</taxon>
        <taxon>Amoebozoa</taxon>
        <taxon>Evosea</taxon>
        <taxon>Eumycetozoa</taxon>
        <taxon>Dictyostelia</taxon>
        <taxon>Acytosteliales</taxon>
        <taxon>Acytosteliaceae</taxon>
        <taxon>Heterostelium</taxon>
    </lineage>
</organism>
<evidence type="ECO:0000313" key="1">
    <source>
        <dbReference type="EMBL" id="EFA77471.1"/>
    </source>
</evidence>
<dbReference type="EMBL" id="ADBJ01000042">
    <property type="protein sequence ID" value="EFA77471.1"/>
    <property type="molecule type" value="Genomic_DNA"/>
</dbReference>
<keyword evidence="2" id="KW-1185">Reference proteome</keyword>
<proteinExistence type="predicted"/>
<gene>
    <name evidence="1" type="ORF">PPL_12073</name>
</gene>
<reference evidence="1 2" key="1">
    <citation type="journal article" date="2011" name="Genome Res.">
        <title>Phylogeny-wide analysis of social amoeba genomes highlights ancient origins for complex intercellular communication.</title>
        <authorList>
            <person name="Heidel A.J."/>
            <person name="Lawal H.M."/>
            <person name="Felder M."/>
            <person name="Schilde C."/>
            <person name="Helps N.R."/>
            <person name="Tunggal B."/>
            <person name="Rivero F."/>
            <person name="John U."/>
            <person name="Schleicher M."/>
            <person name="Eichinger L."/>
            <person name="Platzer M."/>
            <person name="Noegel A.A."/>
            <person name="Schaap P."/>
            <person name="Gloeckner G."/>
        </authorList>
    </citation>
    <scope>NUCLEOTIDE SEQUENCE [LARGE SCALE GENOMIC DNA]</scope>
    <source>
        <strain evidence="2">ATCC 26659 / Pp 5 / PN500</strain>
    </source>
</reference>
<sequence length="180" mass="20698">MGKNTDFFGFCCYPIPKESIPIDVTKPIDIIGLPSTGFFYQSSYNESNNHILYLGVNYSPHNSGQVVIVTYDTLSGEITSRTDAIDVLDLLLNYFTAYFVSYQYSTYMSFVFDEINGLFTTVLSRKTIRVAIVNLNIYEFTEHSFQNPLPVDMQTFLMTTSYTDYHIDIIIKKILNKKVY</sequence>
<dbReference type="RefSeq" id="XP_020429599.1">
    <property type="nucleotide sequence ID" value="XM_020582818.1"/>
</dbReference>
<accession>D3BLM0</accession>
<comment type="caution">
    <text evidence="1">The sequence shown here is derived from an EMBL/GenBank/DDBJ whole genome shotgun (WGS) entry which is preliminary data.</text>
</comment>
<protein>
    <submittedName>
        <fullName evidence="1">Uncharacterized protein</fullName>
    </submittedName>
</protein>